<dbReference type="PROSITE" id="PS51257">
    <property type="entry name" value="PROKAR_LIPOPROTEIN"/>
    <property type="match status" value="1"/>
</dbReference>
<keyword evidence="5" id="KW-0449">Lipoprotein</keyword>
<dbReference type="InterPro" id="IPR050490">
    <property type="entry name" value="Bact_solute-bd_prot1"/>
</dbReference>
<dbReference type="RefSeq" id="WP_162944332.1">
    <property type="nucleotide sequence ID" value="NZ_BMIW01000023.1"/>
</dbReference>
<reference evidence="7" key="1">
    <citation type="journal article" date="2019" name="Int. J. Syst. Evol. Microbiol.">
        <title>The Global Catalogue of Microorganisms (GCM) 10K type strain sequencing project: providing services to taxonomists for standard genome sequencing and annotation.</title>
        <authorList>
            <consortium name="The Broad Institute Genomics Platform"/>
            <consortium name="The Broad Institute Genome Sequencing Center for Infectious Disease"/>
            <person name="Wu L."/>
            <person name="Ma J."/>
        </authorList>
    </citation>
    <scope>NUCLEOTIDE SEQUENCE [LARGE SCALE GENOMIC DNA]</scope>
    <source>
        <strain evidence="7">CGMCC 1.15420</strain>
    </source>
</reference>
<dbReference type="CDD" id="cd13580">
    <property type="entry name" value="PBP2_AlgQ_like_1"/>
    <property type="match status" value="1"/>
</dbReference>
<keyword evidence="2" id="KW-0732">Signal</keyword>
<dbReference type="EMBL" id="BMIW01000023">
    <property type="protein sequence ID" value="GGG06441.1"/>
    <property type="molecule type" value="Genomic_DNA"/>
</dbReference>
<keyword evidence="1" id="KW-1003">Cell membrane</keyword>
<dbReference type="SUPFAM" id="SSF53850">
    <property type="entry name" value="Periplasmic binding protein-like II"/>
    <property type="match status" value="1"/>
</dbReference>
<evidence type="ECO:0000256" key="3">
    <source>
        <dbReference type="ARBA" id="ARBA00023136"/>
    </source>
</evidence>
<evidence type="ECO:0000313" key="7">
    <source>
        <dbReference type="Proteomes" id="UP000608420"/>
    </source>
</evidence>
<organism evidence="6 7">
    <name type="scientific">Paenibacillus aceti</name>
    <dbReference type="NCBI Taxonomy" id="1820010"/>
    <lineage>
        <taxon>Bacteria</taxon>
        <taxon>Bacillati</taxon>
        <taxon>Bacillota</taxon>
        <taxon>Bacilli</taxon>
        <taxon>Bacillales</taxon>
        <taxon>Paenibacillaceae</taxon>
        <taxon>Paenibacillus</taxon>
    </lineage>
</organism>
<keyword evidence="4" id="KW-0564">Palmitate</keyword>
<evidence type="ECO:0000256" key="1">
    <source>
        <dbReference type="ARBA" id="ARBA00022475"/>
    </source>
</evidence>
<gene>
    <name evidence="6" type="primary">ytcQ</name>
    <name evidence="6" type="ORF">GCM10010913_30350</name>
</gene>
<dbReference type="Gene3D" id="3.40.190.10">
    <property type="entry name" value="Periplasmic binding protein-like II"/>
    <property type="match status" value="2"/>
</dbReference>
<dbReference type="Proteomes" id="UP000608420">
    <property type="component" value="Unassembled WGS sequence"/>
</dbReference>
<evidence type="ECO:0000313" key="6">
    <source>
        <dbReference type="EMBL" id="GGG06441.1"/>
    </source>
</evidence>
<evidence type="ECO:0000256" key="5">
    <source>
        <dbReference type="ARBA" id="ARBA00023288"/>
    </source>
</evidence>
<comment type="caution">
    <text evidence="6">The sequence shown here is derived from an EMBL/GenBank/DDBJ whole genome shotgun (WGS) entry which is preliminary data.</text>
</comment>
<name>A0ABQ1VYX2_9BACL</name>
<protein>
    <submittedName>
        <fullName evidence="6">ABC transporter peptide-binding protein YtcQ</fullName>
    </submittedName>
</protein>
<evidence type="ECO:0000256" key="2">
    <source>
        <dbReference type="ARBA" id="ARBA00022729"/>
    </source>
</evidence>
<dbReference type="Pfam" id="PF13416">
    <property type="entry name" value="SBP_bac_8"/>
    <property type="match status" value="1"/>
</dbReference>
<sequence>MNMNWRKIVSFTVAMSLLATIIVGCGSKDGKSEAGSGGKDKQERLKISMMYPLNGDAPKKGEAWKWMENKFNVELDLMAIPANGYAEKLRLTVASGELPDMMVWTTYPDPELNKYVKQNAFLPLDDLVGNYKNLMETPQQAFENVKIDKKLYSIPRTRPLQTNAVLIRKDWLDNLGLPVPVTIEDFANVALKFTTEDPDKNGKADTFGIGVGENLSFLEQLWLAFDAGNGWRKMEDGTLMNSDVTPGRKEALGWLADLYKQGAIDKDFPVLKYTQVNEKFIAGKAGILIGGGIANFGQFMVDMKKVNPNAEIIMIDPPTGPSGTKGTPQSAGFYGHWVISAKTSPEKVDKIMEILDWQATDEALEFKRKGIEGVHHKLENGVPVVNEQYNADGVINLIAHNKYNPYFTTPGATEEVAQAQLDQWKNIEQLGVPNPAVAALTPTMQEKMADLEKYSTETFIKIVIGGKSLDSFDQYVEEWMNKGGRKMTEEVNEWYKQQ</sequence>
<proteinExistence type="predicted"/>
<dbReference type="PANTHER" id="PTHR43649:SF33">
    <property type="entry name" value="POLYGALACTURONAN_RHAMNOGALACTURONAN-BINDING PROTEIN YTCQ"/>
    <property type="match status" value="1"/>
</dbReference>
<keyword evidence="3" id="KW-0472">Membrane</keyword>
<evidence type="ECO:0000256" key="4">
    <source>
        <dbReference type="ARBA" id="ARBA00023139"/>
    </source>
</evidence>
<dbReference type="PANTHER" id="PTHR43649">
    <property type="entry name" value="ARABINOSE-BINDING PROTEIN-RELATED"/>
    <property type="match status" value="1"/>
</dbReference>
<dbReference type="InterPro" id="IPR006059">
    <property type="entry name" value="SBP"/>
</dbReference>
<accession>A0ABQ1VYX2</accession>
<keyword evidence="7" id="KW-1185">Reference proteome</keyword>